<dbReference type="PANTHER" id="PTHR12603:SF0">
    <property type="entry name" value="CCR4-NOT TRANSCRIPTION COMPLEX SUBUNIT 4"/>
    <property type="match status" value="1"/>
</dbReference>
<accession>A0A7I8IUC0</accession>
<keyword evidence="5" id="KW-1185">Reference proteome</keyword>
<proteinExistence type="predicted"/>
<dbReference type="GO" id="GO:0004842">
    <property type="term" value="F:ubiquitin-protein transferase activity"/>
    <property type="evidence" value="ECO:0007669"/>
    <property type="project" value="InterPro"/>
</dbReference>
<dbReference type="AlphaFoldDB" id="A0A7I8IUC0"/>
<dbReference type="EMBL" id="CACRZD030000006">
    <property type="protein sequence ID" value="CAA6661418.1"/>
    <property type="molecule type" value="Genomic_DNA"/>
</dbReference>
<feature type="compositionally biased region" description="Basic and acidic residues" evidence="2">
    <location>
        <begin position="122"/>
        <end position="136"/>
    </location>
</feature>
<feature type="compositionally biased region" description="Low complexity" evidence="2">
    <location>
        <begin position="62"/>
        <end position="77"/>
    </location>
</feature>
<evidence type="ECO:0000256" key="2">
    <source>
        <dbReference type="SAM" id="MobiDB-lite"/>
    </source>
</evidence>
<dbReference type="GO" id="GO:0008270">
    <property type="term" value="F:zinc ion binding"/>
    <property type="evidence" value="ECO:0007669"/>
    <property type="project" value="UniProtKB-KW"/>
</dbReference>
<protein>
    <recommendedName>
        <fullName evidence="3">RING-type domain-containing protein</fullName>
    </recommendedName>
</protein>
<evidence type="ECO:0000313" key="5">
    <source>
        <dbReference type="Proteomes" id="UP001189122"/>
    </source>
</evidence>
<feature type="compositionally biased region" description="Acidic residues" evidence="2">
    <location>
        <begin position="142"/>
        <end position="152"/>
    </location>
</feature>
<dbReference type="PROSITE" id="PS50089">
    <property type="entry name" value="ZF_RING_2"/>
    <property type="match status" value="1"/>
</dbReference>
<organism evidence="4">
    <name type="scientific">Spirodela intermedia</name>
    <name type="common">Intermediate duckweed</name>
    <dbReference type="NCBI Taxonomy" id="51605"/>
    <lineage>
        <taxon>Eukaryota</taxon>
        <taxon>Viridiplantae</taxon>
        <taxon>Streptophyta</taxon>
        <taxon>Embryophyta</taxon>
        <taxon>Tracheophyta</taxon>
        <taxon>Spermatophyta</taxon>
        <taxon>Magnoliopsida</taxon>
        <taxon>Liliopsida</taxon>
        <taxon>Araceae</taxon>
        <taxon>Lemnoideae</taxon>
        <taxon>Spirodela</taxon>
    </lineage>
</organism>
<dbReference type="EMBL" id="LR743593">
    <property type="protein sequence ID" value="CAA2621731.1"/>
    <property type="molecule type" value="Genomic_DNA"/>
</dbReference>
<sequence>MGSDAAAANASGPAVSKDLGGKKKEGKGANRSAKLKQCKLDARREQWLSQVKKNKSCKVVNVHASPSPASPLPLTLPQLGKQNAPVGRSRMEENDQTMRCNVSDLDSMENSSTSCASGKNSSRKECLSSRIDDKEYSGASCDPEDDEEDEEDIIQGEGVGEGSLDDWEAVADILTASDGGQSPLKSADSIAIPESTASRVSQNGDGILRKPEPERRVLTAWRSDDVFRPQSLPNLRKQHSFSLNTTWYRSQRTVGWAHHGINSQPSSCPICYEELDPTDSSFLPCCCGFRLCLFCHKRILEADGRCPGCRKQYDPVGNGDMGVSGGVPLLSLPVSRTCSMSSRS</sequence>
<dbReference type="GO" id="GO:0030014">
    <property type="term" value="C:CCR4-NOT complex"/>
    <property type="evidence" value="ECO:0007669"/>
    <property type="project" value="InterPro"/>
</dbReference>
<dbReference type="FunFam" id="3.30.40.10:FF:000383">
    <property type="entry name" value="RING/U-box superfamily protein"/>
    <property type="match status" value="1"/>
</dbReference>
<keyword evidence="1" id="KW-0862">Zinc</keyword>
<reference evidence="4 5" key="1">
    <citation type="submission" date="2019-12" db="EMBL/GenBank/DDBJ databases">
        <authorList>
            <person name="Scholz U."/>
            <person name="Mascher M."/>
            <person name="Fiebig A."/>
        </authorList>
    </citation>
    <scope>NUCLEOTIDE SEQUENCE</scope>
</reference>
<evidence type="ECO:0000259" key="3">
    <source>
        <dbReference type="PROSITE" id="PS50089"/>
    </source>
</evidence>
<keyword evidence="1" id="KW-0863">Zinc-finger</keyword>
<feature type="region of interest" description="Disordered" evidence="2">
    <location>
        <begin position="62"/>
        <end position="152"/>
    </location>
</feature>
<dbReference type="Proteomes" id="UP001189122">
    <property type="component" value="Unassembled WGS sequence"/>
</dbReference>
<dbReference type="InterPro" id="IPR039515">
    <property type="entry name" value="NOT4_mRING-HC-C4C4"/>
</dbReference>
<feature type="region of interest" description="Disordered" evidence="2">
    <location>
        <begin position="1"/>
        <end position="37"/>
    </location>
</feature>
<feature type="compositionally biased region" description="Basic and acidic residues" evidence="2">
    <location>
        <begin position="19"/>
        <end position="28"/>
    </location>
</feature>
<evidence type="ECO:0000256" key="1">
    <source>
        <dbReference type="PROSITE-ProRule" id="PRU00175"/>
    </source>
</evidence>
<feature type="compositionally biased region" description="Low complexity" evidence="2">
    <location>
        <begin position="1"/>
        <end position="10"/>
    </location>
</feature>
<name>A0A7I8IUC0_SPIIN</name>
<dbReference type="InterPro" id="IPR039780">
    <property type="entry name" value="Mot2"/>
</dbReference>
<gene>
    <name evidence="4" type="ORF">SI7747_06007813</name>
</gene>
<feature type="compositionally biased region" description="Polar residues" evidence="2">
    <location>
        <begin position="108"/>
        <end position="120"/>
    </location>
</feature>
<dbReference type="Pfam" id="PF14570">
    <property type="entry name" value="zf-RING_4"/>
    <property type="match status" value="1"/>
</dbReference>
<evidence type="ECO:0000313" key="4">
    <source>
        <dbReference type="EMBL" id="CAA2621731.1"/>
    </source>
</evidence>
<dbReference type="InterPro" id="IPR013083">
    <property type="entry name" value="Znf_RING/FYVE/PHD"/>
</dbReference>
<keyword evidence="1" id="KW-0479">Metal-binding</keyword>
<dbReference type="GO" id="GO:0016567">
    <property type="term" value="P:protein ubiquitination"/>
    <property type="evidence" value="ECO:0007669"/>
    <property type="project" value="TreeGrafter"/>
</dbReference>
<feature type="domain" description="RING-type" evidence="3">
    <location>
        <begin position="268"/>
        <end position="310"/>
    </location>
</feature>
<dbReference type="SUPFAM" id="SSF57850">
    <property type="entry name" value="RING/U-box"/>
    <property type="match status" value="1"/>
</dbReference>
<dbReference type="PANTHER" id="PTHR12603">
    <property type="entry name" value="CCR4-NOT TRANSCRIPTION COMPLEX RELATED"/>
    <property type="match status" value="1"/>
</dbReference>
<dbReference type="InterPro" id="IPR001841">
    <property type="entry name" value="Znf_RING"/>
</dbReference>
<dbReference type="Gene3D" id="3.30.40.10">
    <property type="entry name" value="Zinc/RING finger domain, C3HC4 (zinc finger)"/>
    <property type="match status" value="1"/>
</dbReference>
<dbReference type="CDD" id="cd16618">
    <property type="entry name" value="mRING-HC-C4C4_CNOT4"/>
    <property type="match status" value="1"/>
</dbReference>